<dbReference type="EMBL" id="CAXDID020000208">
    <property type="protein sequence ID" value="CAL6056011.1"/>
    <property type="molecule type" value="Genomic_DNA"/>
</dbReference>
<evidence type="ECO:0000256" key="1">
    <source>
        <dbReference type="SAM" id="SignalP"/>
    </source>
</evidence>
<reference evidence="2" key="1">
    <citation type="submission" date="2023-06" db="EMBL/GenBank/DDBJ databases">
        <authorList>
            <person name="Kurt Z."/>
        </authorList>
    </citation>
    <scope>NUCLEOTIDE SEQUENCE</scope>
</reference>
<reference evidence="3 4" key="2">
    <citation type="submission" date="2024-07" db="EMBL/GenBank/DDBJ databases">
        <authorList>
            <person name="Akdeniz Z."/>
        </authorList>
    </citation>
    <scope>NUCLEOTIDE SEQUENCE [LARGE SCALE GENOMIC DNA]</scope>
</reference>
<dbReference type="Proteomes" id="UP001642409">
    <property type="component" value="Unassembled WGS sequence"/>
</dbReference>
<feature type="chain" id="PRO_5041718876" evidence="1">
    <location>
        <begin position="18"/>
        <end position="143"/>
    </location>
</feature>
<organism evidence="2">
    <name type="scientific">Hexamita inflata</name>
    <dbReference type="NCBI Taxonomy" id="28002"/>
    <lineage>
        <taxon>Eukaryota</taxon>
        <taxon>Metamonada</taxon>
        <taxon>Diplomonadida</taxon>
        <taxon>Hexamitidae</taxon>
        <taxon>Hexamitinae</taxon>
        <taxon>Hexamita</taxon>
    </lineage>
</organism>
<evidence type="ECO:0000313" key="2">
    <source>
        <dbReference type="EMBL" id="CAI9955852.1"/>
    </source>
</evidence>
<evidence type="ECO:0000313" key="4">
    <source>
        <dbReference type="Proteomes" id="UP001642409"/>
    </source>
</evidence>
<keyword evidence="4" id="KW-1185">Reference proteome</keyword>
<accession>A0AA86QGJ5</accession>
<feature type="signal peptide" evidence="1">
    <location>
        <begin position="1"/>
        <end position="17"/>
    </location>
</feature>
<sequence>MLLVFSIILKLCDPISASKHIHFQTTVVWKLSNNSIYPYYDRISTPIRNFAHADLSISLLVNASSTVVTISKPLNPLDSITMNLPFPDSEPQSLVQSENDQNALKLADILSKSLQKQIIVYQCGPFRLDPELISKIKDECKKQ</sequence>
<name>A0AA86QGJ5_9EUKA</name>
<gene>
    <name evidence="2" type="ORF">HINF_LOCUS43497</name>
    <name evidence="3" type="ORF">HINF_LOCUS46820</name>
</gene>
<evidence type="ECO:0000313" key="3">
    <source>
        <dbReference type="EMBL" id="CAL6056011.1"/>
    </source>
</evidence>
<protein>
    <submittedName>
        <fullName evidence="3">Hypothetical_protein</fullName>
    </submittedName>
</protein>
<dbReference type="AlphaFoldDB" id="A0AA86QGJ5"/>
<proteinExistence type="predicted"/>
<comment type="caution">
    <text evidence="2">The sequence shown here is derived from an EMBL/GenBank/DDBJ whole genome shotgun (WGS) entry which is preliminary data.</text>
</comment>
<keyword evidence="1" id="KW-0732">Signal</keyword>
<dbReference type="EMBL" id="CATOUU010000868">
    <property type="protein sequence ID" value="CAI9955852.1"/>
    <property type="molecule type" value="Genomic_DNA"/>
</dbReference>